<evidence type="ECO:0000313" key="2">
    <source>
        <dbReference type="Proteomes" id="UP000655287"/>
    </source>
</evidence>
<accession>A0A919R331</accession>
<evidence type="ECO:0000313" key="1">
    <source>
        <dbReference type="EMBL" id="GII78782.1"/>
    </source>
</evidence>
<gene>
    <name evidence="1" type="ORF">Sru01_37640</name>
</gene>
<proteinExistence type="predicted"/>
<dbReference type="AlphaFoldDB" id="A0A919R331"/>
<name>A0A919R331_9ACTN</name>
<dbReference type="Proteomes" id="UP000655287">
    <property type="component" value="Unassembled WGS sequence"/>
</dbReference>
<comment type="caution">
    <text evidence="1">The sequence shown here is derived from an EMBL/GenBank/DDBJ whole genome shotgun (WGS) entry which is preliminary data.</text>
</comment>
<sequence length="72" mass="7943">MLETVLDPPCARFGSNNVWVGPKARMFGDELNGRRNRIKSAVQHVIAELEAELRSTPNKVSRAMASGMASWS</sequence>
<keyword evidence="2" id="KW-1185">Reference proteome</keyword>
<protein>
    <submittedName>
        <fullName evidence="1">Uncharacterized protein</fullName>
    </submittedName>
</protein>
<dbReference type="EMBL" id="BOOU01000052">
    <property type="protein sequence ID" value="GII78782.1"/>
    <property type="molecule type" value="Genomic_DNA"/>
</dbReference>
<reference evidence="1" key="1">
    <citation type="submission" date="2021-01" db="EMBL/GenBank/DDBJ databases">
        <title>Whole genome shotgun sequence of Sphaerisporangium rufum NBRC 109079.</title>
        <authorList>
            <person name="Komaki H."/>
            <person name="Tamura T."/>
        </authorList>
    </citation>
    <scope>NUCLEOTIDE SEQUENCE</scope>
    <source>
        <strain evidence="1">NBRC 109079</strain>
    </source>
</reference>
<organism evidence="1 2">
    <name type="scientific">Sphaerisporangium rufum</name>
    <dbReference type="NCBI Taxonomy" id="1381558"/>
    <lineage>
        <taxon>Bacteria</taxon>
        <taxon>Bacillati</taxon>
        <taxon>Actinomycetota</taxon>
        <taxon>Actinomycetes</taxon>
        <taxon>Streptosporangiales</taxon>
        <taxon>Streptosporangiaceae</taxon>
        <taxon>Sphaerisporangium</taxon>
    </lineage>
</organism>